<dbReference type="InterPro" id="IPR012677">
    <property type="entry name" value="Nucleotide-bd_a/b_plait_sf"/>
</dbReference>
<feature type="compositionally biased region" description="Basic and acidic residues" evidence="4">
    <location>
        <begin position="449"/>
        <end position="463"/>
    </location>
</feature>
<feature type="compositionally biased region" description="Low complexity" evidence="4">
    <location>
        <begin position="524"/>
        <end position="544"/>
    </location>
</feature>
<dbReference type="SUPFAM" id="SSF54928">
    <property type="entry name" value="RNA-binding domain, RBD"/>
    <property type="match status" value="1"/>
</dbReference>
<evidence type="ECO:0000256" key="2">
    <source>
        <dbReference type="ARBA" id="ARBA00023242"/>
    </source>
</evidence>
<feature type="compositionally biased region" description="Low complexity" evidence="4">
    <location>
        <begin position="115"/>
        <end position="127"/>
    </location>
</feature>
<dbReference type="PANTHER" id="PTHR15683">
    <property type="entry name" value="SCAFFOLD ATTACHMENT FACTOR B-RELATED"/>
    <property type="match status" value="1"/>
</dbReference>
<accession>A0A821PCA4</accession>
<evidence type="ECO:0000256" key="4">
    <source>
        <dbReference type="SAM" id="MobiDB-lite"/>
    </source>
</evidence>
<evidence type="ECO:0000256" key="3">
    <source>
        <dbReference type="PROSITE-ProRule" id="PRU00176"/>
    </source>
</evidence>
<dbReference type="Proteomes" id="UP000663848">
    <property type="component" value="Unassembled WGS sequence"/>
</dbReference>
<dbReference type="Gene3D" id="3.30.70.330">
    <property type="match status" value="1"/>
</dbReference>
<feature type="region of interest" description="Disordered" evidence="4">
    <location>
        <begin position="356"/>
        <end position="621"/>
    </location>
</feature>
<feature type="compositionally biased region" description="Basic and acidic residues" evidence="4">
    <location>
        <begin position="398"/>
        <end position="407"/>
    </location>
</feature>
<feature type="compositionally biased region" description="Basic and acidic residues" evidence="4">
    <location>
        <begin position="170"/>
        <end position="182"/>
    </location>
</feature>
<evidence type="ECO:0000313" key="6">
    <source>
        <dbReference type="EMBL" id="CAF4802241.1"/>
    </source>
</evidence>
<dbReference type="InterPro" id="IPR000504">
    <property type="entry name" value="RRM_dom"/>
</dbReference>
<feature type="region of interest" description="Disordered" evidence="4">
    <location>
        <begin position="79"/>
        <end position="142"/>
    </location>
</feature>
<dbReference type="GO" id="GO:0043565">
    <property type="term" value="F:sequence-specific DNA binding"/>
    <property type="evidence" value="ECO:0007669"/>
    <property type="project" value="TreeGrafter"/>
</dbReference>
<feature type="compositionally biased region" description="Low complexity" evidence="4">
    <location>
        <begin position="361"/>
        <end position="376"/>
    </location>
</feature>
<evidence type="ECO:0000313" key="7">
    <source>
        <dbReference type="Proteomes" id="UP000663848"/>
    </source>
</evidence>
<feature type="region of interest" description="Disordered" evidence="4">
    <location>
        <begin position="229"/>
        <end position="254"/>
    </location>
</feature>
<dbReference type="SMART" id="SM00360">
    <property type="entry name" value="RRM"/>
    <property type="match status" value="1"/>
</dbReference>
<feature type="compositionally biased region" description="Basic and acidic residues" evidence="4">
    <location>
        <begin position="680"/>
        <end position="702"/>
    </location>
</feature>
<keyword evidence="3" id="KW-0694">RNA-binding</keyword>
<keyword evidence="2" id="KW-0539">Nucleus</keyword>
<dbReference type="PROSITE" id="PS50102">
    <property type="entry name" value="RRM"/>
    <property type="match status" value="1"/>
</dbReference>
<feature type="compositionally biased region" description="Polar residues" evidence="4">
    <location>
        <begin position="199"/>
        <end position="215"/>
    </location>
</feature>
<comment type="subcellular location">
    <subcellularLocation>
        <location evidence="1">Nucleus</location>
    </subcellularLocation>
</comment>
<reference evidence="6" key="1">
    <citation type="submission" date="2021-02" db="EMBL/GenBank/DDBJ databases">
        <authorList>
            <person name="Nowell W R."/>
        </authorList>
    </citation>
    <scope>NUCLEOTIDE SEQUENCE</scope>
</reference>
<feature type="region of interest" description="Disordered" evidence="4">
    <location>
        <begin position="680"/>
        <end position="794"/>
    </location>
</feature>
<comment type="caution">
    <text evidence="6">The sequence shown here is derived from an EMBL/GenBank/DDBJ whole genome shotgun (WGS) entry which is preliminary data.</text>
</comment>
<dbReference type="GO" id="GO:0005634">
    <property type="term" value="C:nucleus"/>
    <property type="evidence" value="ECO:0007669"/>
    <property type="project" value="UniProtKB-SubCell"/>
</dbReference>
<evidence type="ECO:0000259" key="5">
    <source>
        <dbReference type="PROSITE" id="PS50102"/>
    </source>
</evidence>
<dbReference type="GO" id="GO:0050684">
    <property type="term" value="P:regulation of mRNA processing"/>
    <property type="evidence" value="ECO:0007669"/>
    <property type="project" value="TreeGrafter"/>
</dbReference>
<feature type="compositionally biased region" description="Polar residues" evidence="4">
    <location>
        <begin position="243"/>
        <end position="254"/>
    </location>
</feature>
<feature type="compositionally biased region" description="Basic and acidic residues" evidence="4">
    <location>
        <begin position="586"/>
        <end position="621"/>
    </location>
</feature>
<dbReference type="InterPro" id="IPR051738">
    <property type="entry name" value="SAF_Modulators"/>
</dbReference>
<feature type="compositionally biased region" description="Pro residues" evidence="4">
    <location>
        <begin position="866"/>
        <end position="876"/>
    </location>
</feature>
<dbReference type="Pfam" id="PF00076">
    <property type="entry name" value="RRM_1"/>
    <property type="match status" value="1"/>
</dbReference>
<dbReference type="EMBL" id="CAJOBR010004970">
    <property type="protein sequence ID" value="CAF4802241.1"/>
    <property type="molecule type" value="Genomic_DNA"/>
</dbReference>
<dbReference type="PANTHER" id="PTHR15683:SF8">
    <property type="entry name" value="SCAFFOLD ATTACHMENT FACTOR B, ISOFORM B"/>
    <property type="match status" value="1"/>
</dbReference>
<feature type="compositionally biased region" description="Basic and acidic residues" evidence="4">
    <location>
        <begin position="709"/>
        <end position="736"/>
    </location>
</feature>
<dbReference type="AlphaFoldDB" id="A0A821PCA4"/>
<dbReference type="GO" id="GO:0006357">
    <property type="term" value="P:regulation of transcription by RNA polymerase II"/>
    <property type="evidence" value="ECO:0007669"/>
    <property type="project" value="TreeGrafter"/>
</dbReference>
<feature type="compositionally biased region" description="Low complexity" evidence="4">
    <location>
        <begin position="740"/>
        <end position="749"/>
    </location>
</feature>
<organism evidence="6 7">
    <name type="scientific">Rotaria socialis</name>
    <dbReference type="NCBI Taxonomy" id="392032"/>
    <lineage>
        <taxon>Eukaryota</taxon>
        <taxon>Metazoa</taxon>
        <taxon>Spiralia</taxon>
        <taxon>Gnathifera</taxon>
        <taxon>Rotifera</taxon>
        <taxon>Eurotatoria</taxon>
        <taxon>Bdelloidea</taxon>
        <taxon>Philodinida</taxon>
        <taxon>Philodinidae</taxon>
        <taxon>Rotaria</taxon>
    </lineage>
</organism>
<feature type="domain" description="RRM" evidence="5">
    <location>
        <begin position="282"/>
        <end position="357"/>
    </location>
</feature>
<evidence type="ECO:0000256" key="1">
    <source>
        <dbReference type="ARBA" id="ARBA00004123"/>
    </source>
</evidence>
<feature type="compositionally biased region" description="Polar residues" evidence="4">
    <location>
        <begin position="159"/>
        <end position="169"/>
    </location>
</feature>
<feature type="region of interest" description="Disordered" evidence="4">
    <location>
        <begin position="159"/>
        <end position="215"/>
    </location>
</feature>
<feature type="compositionally biased region" description="Basic and acidic residues" evidence="4">
    <location>
        <begin position="764"/>
        <end position="783"/>
    </location>
</feature>
<feature type="compositionally biased region" description="Basic and acidic residues" evidence="4">
    <location>
        <begin position="545"/>
        <end position="554"/>
    </location>
</feature>
<dbReference type="InterPro" id="IPR035979">
    <property type="entry name" value="RBD_domain_sf"/>
</dbReference>
<protein>
    <recommendedName>
        <fullName evidence="5">RRM domain-containing protein</fullName>
    </recommendedName>
</protein>
<feature type="compositionally biased region" description="Polar residues" evidence="4">
    <location>
        <begin position="826"/>
        <end position="836"/>
    </location>
</feature>
<feature type="compositionally biased region" description="Polar residues" evidence="4">
    <location>
        <begin position="877"/>
        <end position="887"/>
    </location>
</feature>
<proteinExistence type="predicted"/>
<feature type="compositionally biased region" description="Polar residues" evidence="4">
    <location>
        <begin position="408"/>
        <end position="420"/>
    </location>
</feature>
<name>A0A821PCA4_9BILA</name>
<feature type="region of interest" description="Disordered" evidence="4">
    <location>
        <begin position="823"/>
        <end position="927"/>
    </location>
</feature>
<dbReference type="GO" id="GO:0003723">
    <property type="term" value="F:RNA binding"/>
    <property type="evidence" value="ECO:0007669"/>
    <property type="project" value="UniProtKB-UniRule"/>
</dbReference>
<feature type="compositionally biased region" description="Polar residues" evidence="4">
    <location>
        <begin position="898"/>
        <end position="926"/>
    </location>
</feature>
<gene>
    <name evidence="6" type="ORF">QYT958_LOCUS23944</name>
</gene>
<sequence>MSTASSTASTIKQRKLNDLRVVDLQRELRFLSVPYDKKELKGSLLEKLRQALFNRNLDPDNYFFDASIDLKSMSSDETNRSLEDSALHETNSSEASTMEVDSKQRVNTENPVQATSSMKSSTTTSSSVANELGDDQNDQTNRMDTNDLKQIAEEYDNNSKYLTIDQSTTKQEDENNNDKIDHGLTQVSCSSSDEELDTNNRIQLSPNKNSFNHNTESMATNTITTTTEQPLSLEHSHGEDEQQTNLSTDDNDNLLKSETNIQESSDENKKKENTNKLNKDECFLWVSNIAKETHASDLKALFSKHGKVLTTKVIGSSSSQWFGYIHLATSDDVEKCIQALHQTELHGKKIHVDREMHDQTSDSSSSKSKSNSTSTSSRHRTSSSSQKKRLDQSSYKSSTDDSYRNRDSITNPQNKSSTIDTNTSSKKRSTSTSFENKQKKSTADVNNKPNKDEKTVRSHKTDSFNKIANEPYCEKRRNSSSSSNSQPSKHQTPRTDITKTNDKLVFSHKSTNDNRKGNRCPIGSEKSSSSSSYTSKSKISPSVSHRSESNEKHYIPLSTKTNSHRSSSIDKSKQQQQASSHTVPNRYDKSKDSFPKDPIQHETPPKTFDHDRRSAYQNEERLRHEKEILVRKQYVQQQEEENIKEQQRRLAEERARMRREFEILERERLEIERTRVALEKEKQDQARELEKQQRRLADEAKHRQQQAEAKIRDEKLQRLSQSDNKRPRSSHHETQRSHQSSTNNSTSSNKGYDHRSSSNNTSARGRDRSLDDTNRDYYPEPKRPYTNNSRDGTFRDRVVYRESDLSQSNSAASHVPILDPYGWPHVSQQIPPSSLPSHHPQGLSSSHDRSRSNMASNQRIPMLPSNQPPPPPPPPSSRGNTAGQTHLYSHPGVPVNALPTSQQHTPLPHPSSSLHHTTAYVSQQGPPTGLVLHPAGQTRPYEQHYVVTQSLSQRRY</sequence>